<dbReference type="EMBL" id="CAKASE010000079">
    <property type="protein sequence ID" value="CAG9579843.1"/>
    <property type="molecule type" value="Genomic_DNA"/>
</dbReference>
<accession>A0A8J2R7D0</accession>
<reference evidence="1" key="1">
    <citation type="submission" date="2021-09" db="EMBL/GenBank/DDBJ databases">
        <authorList>
            <person name="Martin H S."/>
        </authorList>
    </citation>
    <scope>NUCLEOTIDE SEQUENCE</scope>
</reference>
<dbReference type="Proteomes" id="UP000789524">
    <property type="component" value="Unassembled WGS sequence"/>
</dbReference>
<proteinExistence type="predicted"/>
<sequence>MGFRYGDCNNIISCCTSGQLVLHSLGAADFAPLNVFKRAPNIENRPGSSCFIAPNWHRIDSRQTWLPFVWEAETHELLRAERDGGIQTHVLERDGGLFLVNQRLE</sequence>
<organism evidence="1 2">
    <name type="scientific">Danaus chrysippus</name>
    <name type="common">African queen</name>
    <dbReference type="NCBI Taxonomy" id="151541"/>
    <lineage>
        <taxon>Eukaryota</taxon>
        <taxon>Metazoa</taxon>
        <taxon>Ecdysozoa</taxon>
        <taxon>Arthropoda</taxon>
        <taxon>Hexapoda</taxon>
        <taxon>Insecta</taxon>
        <taxon>Pterygota</taxon>
        <taxon>Neoptera</taxon>
        <taxon>Endopterygota</taxon>
        <taxon>Lepidoptera</taxon>
        <taxon>Glossata</taxon>
        <taxon>Ditrysia</taxon>
        <taxon>Papilionoidea</taxon>
        <taxon>Nymphalidae</taxon>
        <taxon>Danainae</taxon>
        <taxon>Danaini</taxon>
        <taxon>Danaina</taxon>
        <taxon>Danaus</taxon>
        <taxon>Anosia</taxon>
    </lineage>
</organism>
<protein>
    <submittedName>
        <fullName evidence="1">(African queen) hypothetical protein</fullName>
    </submittedName>
</protein>
<comment type="caution">
    <text evidence="1">The sequence shown here is derived from an EMBL/GenBank/DDBJ whole genome shotgun (WGS) entry which is preliminary data.</text>
</comment>
<keyword evidence="2" id="KW-1185">Reference proteome</keyword>
<dbReference type="AlphaFoldDB" id="A0A8J2R7D0"/>
<evidence type="ECO:0000313" key="2">
    <source>
        <dbReference type="Proteomes" id="UP000789524"/>
    </source>
</evidence>
<gene>
    <name evidence="1" type="ORF">DCHRY22_LOCUS13392</name>
</gene>
<name>A0A8J2R7D0_9NEOP</name>
<evidence type="ECO:0000313" key="1">
    <source>
        <dbReference type="EMBL" id="CAG9579843.1"/>
    </source>
</evidence>